<accession>A0A3M7Q0Z9</accession>
<protein>
    <submittedName>
        <fullName evidence="1">Uncharacterized protein</fullName>
    </submittedName>
</protein>
<dbReference type="EMBL" id="REGN01007872">
    <property type="protein sequence ID" value="RNA05060.1"/>
    <property type="molecule type" value="Genomic_DNA"/>
</dbReference>
<sequence length="62" mass="7492">GLAHSIFVQFVLKWYQIEALDSLSLLFLNRIKKYYFFLLKNEKKLSIIKVMAYLIQFLSKLY</sequence>
<proteinExistence type="predicted"/>
<feature type="non-terminal residue" evidence="1">
    <location>
        <position position="1"/>
    </location>
</feature>
<reference evidence="1 2" key="1">
    <citation type="journal article" date="2018" name="Sci. Rep.">
        <title>Genomic signatures of local adaptation to the degree of environmental predictability in rotifers.</title>
        <authorList>
            <person name="Franch-Gras L."/>
            <person name="Hahn C."/>
            <person name="Garcia-Roger E.M."/>
            <person name="Carmona M.J."/>
            <person name="Serra M."/>
            <person name="Gomez A."/>
        </authorList>
    </citation>
    <scope>NUCLEOTIDE SEQUENCE [LARGE SCALE GENOMIC DNA]</scope>
    <source>
        <strain evidence="1">HYR1</strain>
    </source>
</reference>
<dbReference type="Proteomes" id="UP000276133">
    <property type="component" value="Unassembled WGS sequence"/>
</dbReference>
<comment type="caution">
    <text evidence="1">The sequence shown here is derived from an EMBL/GenBank/DDBJ whole genome shotgun (WGS) entry which is preliminary data.</text>
</comment>
<evidence type="ECO:0000313" key="1">
    <source>
        <dbReference type="EMBL" id="RNA05060.1"/>
    </source>
</evidence>
<gene>
    <name evidence="1" type="ORF">BpHYR1_006994</name>
</gene>
<organism evidence="1 2">
    <name type="scientific">Brachionus plicatilis</name>
    <name type="common">Marine rotifer</name>
    <name type="synonym">Brachionus muelleri</name>
    <dbReference type="NCBI Taxonomy" id="10195"/>
    <lineage>
        <taxon>Eukaryota</taxon>
        <taxon>Metazoa</taxon>
        <taxon>Spiralia</taxon>
        <taxon>Gnathifera</taxon>
        <taxon>Rotifera</taxon>
        <taxon>Eurotatoria</taxon>
        <taxon>Monogononta</taxon>
        <taxon>Pseudotrocha</taxon>
        <taxon>Ploima</taxon>
        <taxon>Brachionidae</taxon>
        <taxon>Brachionus</taxon>
    </lineage>
</organism>
<dbReference type="AlphaFoldDB" id="A0A3M7Q0Z9"/>
<keyword evidence="2" id="KW-1185">Reference proteome</keyword>
<evidence type="ECO:0000313" key="2">
    <source>
        <dbReference type="Proteomes" id="UP000276133"/>
    </source>
</evidence>
<name>A0A3M7Q0Z9_BRAPC</name>